<accession>A0A4S1WTI9</accession>
<gene>
    <name evidence="1" type="ORF">E5A74_04490</name>
</gene>
<name>A0A4S1WTI9_9SPHN</name>
<dbReference type="OrthoDB" id="7463259at2"/>
<sequence length="249" mass="26056">MRLRSTAGANPLLAEAAFHPADAEAPGQGGLALLARGDDRVDPLVTAAFDADDAYVAKVRKVRAKLLATAREASGADGRLRLAILSLQAGDEASILAANLATVMAQMDGPTILVDADIERPSLDRLLRLPNRIGLAEQLGGMALRLPVTQTAIERLWLMPAGQAAGGAATLVEKGSLAEAAAGWNLPEANLLAYLAERARGATAFGNILEKFDAVVVVARRGVTPVSEIRRVIDDLDRHHIPIAGSVVS</sequence>
<dbReference type="RefSeq" id="WP_135983025.1">
    <property type="nucleotide sequence ID" value="NZ_JAASQM010000001.1"/>
</dbReference>
<dbReference type="SUPFAM" id="SSF52540">
    <property type="entry name" value="P-loop containing nucleoside triphosphate hydrolases"/>
    <property type="match status" value="1"/>
</dbReference>
<evidence type="ECO:0000313" key="2">
    <source>
        <dbReference type="Proteomes" id="UP000309848"/>
    </source>
</evidence>
<dbReference type="Gene3D" id="3.40.50.300">
    <property type="entry name" value="P-loop containing nucleotide triphosphate hydrolases"/>
    <property type="match status" value="1"/>
</dbReference>
<dbReference type="InterPro" id="IPR027417">
    <property type="entry name" value="P-loop_NTPase"/>
</dbReference>
<protein>
    <submittedName>
        <fullName evidence="1">Capsular biosynthesis protein</fullName>
    </submittedName>
</protein>
<evidence type="ECO:0000313" key="1">
    <source>
        <dbReference type="EMBL" id="TGX46413.1"/>
    </source>
</evidence>
<dbReference type="AlphaFoldDB" id="A0A4S1WTI9"/>
<dbReference type="Proteomes" id="UP000309848">
    <property type="component" value="Unassembled WGS sequence"/>
</dbReference>
<proteinExistence type="predicted"/>
<comment type="caution">
    <text evidence="1">The sequence shown here is derived from an EMBL/GenBank/DDBJ whole genome shotgun (WGS) entry which is preliminary data.</text>
</comment>
<keyword evidence="2" id="KW-1185">Reference proteome</keyword>
<reference evidence="1 2" key="1">
    <citation type="submission" date="2019-04" db="EMBL/GenBank/DDBJ databases">
        <title>Sphingomonas psychrotolerans sp. nov., isolated from soil in the Tianshan Mountains, Xinjiang, China.</title>
        <authorList>
            <person name="Luo Y."/>
            <person name="Sheng H."/>
        </authorList>
    </citation>
    <scope>NUCLEOTIDE SEQUENCE [LARGE SCALE GENOMIC DNA]</scope>
    <source>
        <strain evidence="1 2">KIS18-15</strain>
    </source>
</reference>
<dbReference type="EMBL" id="SRXU01000001">
    <property type="protein sequence ID" value="TGX46413.1"/>
    <property type="molecule type" value="Genomic_DNA"/>
</dbReference>
<organism evidence="1 2">
    <name type="scientific">Sphingomonas naasensis</name>
    <dbReference type="NCBI Taxonomy" id="1344951"/>
    <lineage>
        <taxon>Bacteria</taxon>
        <taxon>Pseudomonadati</taxon>
        <taxon>Pseudomonadota</taxon>
        <taxon>Alphaproteobacteria</taxon>
        <taxon>Sphingomonadales</taxon>
        <taxon>Sphingomonadaceae</taxon>
        <taxon>Sphingomonas</taxon>
    </lineage>
</organism>